<reference evidence="2 3" key="1">
    <citation type="submission" date="2017-07" db="EMBL/GenBank/DDBJ databases">
        <title>Complete Genome Sequence of the cosmetic ferment Vitreoscilla filiformis (ATCC15551).</title>
        <authorList>
            <person name="Contreras S."/>
            <person name="Sagory-Zalkind P."/>
            <person name="Blanquart H."/>
            <person name="Iltis A."/>
            <person name="Morand S.C."/>
        </authorList>
    </citation>
    <scope>NUCLEOTIDE SEQUENCE [LARGE SCALE GENOMIC DNA]</scope>
    <source>
        <strain evidence="2 3">ATCC 15551</strain>
    </source>
</reference>
<dbReference type="RefSeq" id="WP_089415827.1">
    <property type="nucleotide sequence ID" value="NZ_CP022423.1"/>
</dbReference>
<keyword evidence="1" id="KW-0472">Membrane</keyword>
<name>A0A221KCE9_VITFI</name>
<keyword evidence="3" id="KW-1185">Reference proteome</keyword>
<dbReference type="KEGG" id="vff:VITFI_CDS0728"/>
<dbReference type="EMBL" id="CP022423">
    <property type="protein sequence ID" value="ASM76507.1"/>
    <property type="molecule type" value="Genomic_DNA"/>
</dbReference>
<evidence type="ECO:0000313" key="2">
    <source>
        <dbReference type="EMBL" id="ASM76507.1"/>
    </source>
</evidence>
<dbReference type="AlphaFoldDB" id="A0A221KCE9"/>
<proteinExistence type="predicted"/>
<keyword evidence="1" id="KW-1133">Transmembrane helix</keyword>
<protein>
    <submittedName>
        <fullName evidence="2">Uncharacterized protein</fullName>
    </submittedName>
</protein>
<sequence length="73" mass="7381">MKALVNLVLFVFALLNASFIAVVLAEMVSLPVGIGAGLVTMVIEALGIHFVRKAMAASAAQQPAGAADSKGQA</sequence>
<evidence type="ECO:0000256" key="1">
    <source>
        <dbReference type="SAM" id="Phobius"/>
    </source>
</evidence>
<accession>A0A221KCE9</accession>
<feature type="transmembrane region" description="Helical" evidence="1">
    <location>
        <begin position="30"/>
        <end position="51"/>
    </location>
</feature>
<organism evidence="2 3">
    <name type="scientific">Vitreoscilla filiformis</name>
    <dbReference type="NCBI Taxonomy" id="63"/>
    <lineage>
        <taxon>Bacteria</taxon>
        <taxon>Pseudomonadati</taxon>
        <taxon>Pseudomonadota</taxon>
        <taxon>Betaproteobacteria</taxon>
        <taxon>Neisseriales</taxon>
        <taxon>Neisseriaceae</taxon>
        <taxon>Vitreoscilla</taxon>
    </lineage>
</organism>
<gene>
    <name evidence="2" type="ORF">VITFI_CDS0728</name>
</gene>
<evidence type="ECO:0000313" key="3">
    <source>
        <dbReference type="Proteomes" id="UP000199729"/>
    </source>
</evidence>
<dbReference type="Proteomes" id="UP000199729">
    <property type="component" value="Chromosome"/>
</dbReference>
<keyword evidence="1" id="KW-0812">Transmembrane</keyword>